<protein>
    <submittedName>
        <fullName evidence="2">Uncharacterized protein</fullName>
    </submittedName>
</protein>
<evidence type="ECO:0000256" key="1">
    <source>
        <dbReference type="SAM" id="MobiDB-lite"/>
    </source>
</evidence>
<dbReference type="AlphaFoldDB" id="A0A8W7PLN4"/>
<dbReference type="Proteomes" id="UP000075882">
    <property type="component" value="Unassembled WGS sequence"/>
</dbReference>
<feature type="region of interest" description="Disordered" evidence="1">
    <location>
        <begin position="326"/>
        <end position="354"/>
    </location>
</feature>
<proteinExistence type="predicted"/>
<dbReference type="EnsemblMetazoa" id="ACOM033195-RA">
    <property type="protein sequence ID" value="ACOM033195-PA.1"/>
    <property type="gene ID" value="ACOM033195"/>
</dbReference>
<accession>A0A8W7PLN4</accession>
<organism evidence="2">
    <name type="scientific">Anopheles coluzzii</name>
    <name type="common">African malaria mosquito</name>
    <dbReference type="NCBI Taxonomy" id="1518534"/>
    <lineage>
        <taxon>Eukaryota</taxon>
        <taxon>Metazoa</taxon>
        <taxon>Ecdysozoa</taxon>
        <taxon>Arthropoda</taxon>
        <taxon>Hexapoda</taxon>
        <taxon>Insecta</taxon>
        <taxon>Pterygota</taxon>
        <taxon>Neoptera</taxon>
        <taxon>Endopterygota</taxon>
        <taxon>Diptera</taxon>
        <taxon>Nematocera</taxon>
        <taxon>Culicoidea</taxon>
        <taxon>Culicidae</taxon>
        <taxon>Anophelinae</taxon>
        <taxon>Anopheles</taxon>
    </lineage>
</organism>
<sequence length="354" mass="38405">MLADPFYGRRFAPCERRHRSGPAGAAALGLWTVASLLLRPHRWDQQPATTGALWSLLVLSLATIVDVTPFVDSLALTSAAIPPLRSCRNPPVRYHWPLSSVCWCHYALHTLPTIVVLMVRLQITSIDATNLNVTTSVLEPFIDRYGRKLHIAQRYYTTLVTTTTTAAAASIIASLGPSFDTQSAVVRVVFHQAALLVLVFPVPFAVDRFGSGACVRSANIRTRRSRPVPARSRRIDDSSFQSSNDVVCDTLSSIIPSSDSQTLVTAGMSGDNIYLETSIDSAFAGQRISPISEPFPRIPSFGNVTTTQLCSALELAGKRIRTGNHLLTARDGPSDAFPSRPKCARSLTPSSVCT</sequence>
<reference evidence="2" key="1">
    <citation type="submission" date="2022-08" db="UniProtKB">
        <authorList>
            <consortium name="EnsemblMetazoa"/>
        </authorList>
    </citation>
    <scope>IDENTIFICATION</scope>
</reference>
<evidence type="ECO:0000313" key="2">
    <source>
        <dbReference type="EnsemblMetazoa" id="ACOM033195-PA.1"/>
    </source>
</evidence>
<name>A0A8W7PLN4_ANOCL</name>